<protein>
    <recommendedName>
        <fullName evidence="1">Cyclic nucleotide-binding domain-containing protein</fullName>
    </recommendedName>
</protein>
<evidence type="ECO:0000259" key="1">
    <source>
        <dbReference type="PROSITE" id="PS50042"/>
    </source>
</evidence>
<dbReference type="PROSITE" id="PS50042">
    <property type="entry name" value="CNMP_BINDING_3"/>
    <property type="match status" value="1"/>
</dbReference>
<feature type="domain" description="Cyclic nucleotide-binding" evidence="1">
    <location>
        <begin position="17"/>
        <end position="60"/>
    </location>
</feature>
<organism evidence="2">
    <name type="scientific">marine metagenome</name>
    <dbReference type="NCBI Taxonomy" id="408172"/>
    <lineage>
        <taxon>unclassified sequences</taxon>
        <taxon>metagenomes</taxon>
        <taxon>ecological metagenomes</taxon>
    </lineage>
</organism>
<dbReference type="AlphaFoldDB" id="A0A382VXD0"/>
<dbReference type="EMBL" id="UINC01154955">
    <property type="protein sequence ID" value="SVD50518.1"/>
    <property type="molecule type" value="Genomic_DNA"/>
</dbReference>
<dbReference type="InterPro" id="IPR000595">
    <property type="entry name" value="cNMP-bd_dom"/>
</dbReference>
<dbReference type="InterPro" id="IPR018490">
    <property type="entry name" value="cNMP-bd_dom_sf"/>
</dbReference>
<evidence type="ECO:0000313" key="2">
    <source>
        <dbReference type="EMBL" id="SVD50518.1"/>
    </source>
</evidence>
<accession>A0A382VXD0</accession>
<proteinExistence type="predicted"/>
<dbReference type="Gene3D" id="2.60.120.10">
    <property type="entry name" value="Jelly Rolls"/>
    <property type="match status" value="1"/>
</dbReference>
<sequence length="60" mass="6877">MARTPVLNVTTIRRLQAFPWASDRQIERLLGQMTLHHIEKRTIVFNEGVPSDSVYLLISG</sequence>
<dbReference type="InterPro" id="IPR014710">
    <property type="entry name" value="RmlC-like_jellyroll"/>
</dbReference>
<reference evidence="2" key="1">
    <citation type="submission" date="2018-05" db="EMBL/GenBank/DDBJ databases">
        <authorList>
            <person name="Lanie J.A."/>
            <person name="Ng W.-L."/>
            <person name="Kazmierczak K.M."/>
            <person name="Andrzejewski T.M."/>
            <person name="Davidsen T.M."/>
            <person name="Wayne K.J."/>
            <person name="Tettelin H."/>
            <person name="Glass J.I."/>
            <person name="Rusch D."/>
            <person name="Podicherti R."/>
            <person name="Tsui H.-C.T."/>
            <person name="Winkler M.E."/>
        </authorList>
    </citation>
    <scope>NUCLEOTIDE SEQUENCE</scope>
</reference>
<name>A0A382VXD0_9ZZZZ</name>
<gene>
    <name evidence="2" type="ORF">METZ01_LOCUS403372</name>
</gene>
<dbReference type="SUPFAM" id="SSF51206">
    <property type="entry name" value="cAMP-binding domain-like"/>
    <property type="match status" value="1"/>
</dbReference>
<feature type="non-terminal residue" evidence="2">
    <location>
        <position position="60"/>
    </location>
</feature>